<dbReference type="EMBL" id="GBRH01235389">
    <property type="protein sequence ID" value="JAD62506.1"/>
    <property type="molecule type" value="Transcribed_RNA"/>
</dbReference>
<protein>
    <submittedName>
        <fullName evidence="1">Uncharacterized protein</fullName>
    </submittedName>
</protein>
<organism evidence="1">
    <name type="scientific">Arundo donax</name>
    <name type="common">Giant reed</name>
    <name type="synonym">Donax arundinaceus</name>
    <dbReference type="NCBI Taxonomy" id="35708"/>
    <lineage>
        <taxon>Eukaryota</taxon>
        <taxon>Viridiplantae</taxon>
        <taxon>Streptophyta</taxon>
        <taxon>Embryophyta</taxon>
        <taxon>Tracheophyta</taxon>
        <taxon>Spermatophyta</taxon>
        <taxon>Magnoliopsida</taxon>
        <taxon>Liliopsida</taxon>
        <taxon>Poales</taxon>
        <taxon>Poaceae</taxon>
        <taxon>PACMAD clade</taxon>
        <taxon>Arundinoideae</taxon>
        <taxon>Arundineae</taxon>
        <taxon>Arundo</taxon>
    </lineage>
</organism>
<sequence>MQRLEETSSEEHLQYIASQVFEPQEYWCYRTPQAN</sequence>
<proteinExistence type="predicted"/>
<evidence type="ECO:0000313" key="1">
    <source>
        <dbReference type="EMBL" id="JAD62506.1"/>
    </source>
</evidence>
<name>A0A0A9BGP1_ARUDO</name>
<reference evidence="1" key="2">
    <citation type="journal article" date="2015" name="Data Brief">
        <title>Shoot transcriptome of the giant reed, Arundo donax.</title>
        <authorList>
            <person name="Barrero R.A."/>
            <person name="Guerrero F.D."/>
            <person name="Moolhuijzen P."/>
            <person name="Goolsby J.A."/>
            <person name="Tidwell J."/>
            <person name="Bellgard S.E."/>
            <person name="Bellgard M.I."/>
        </authorList>
    </citation>
    <scope>NUCLEOTIDE SEQUENCE</scope>
    <source>
        <tissue evidence="1">Shoot tissue taken approximately 20 cm above the soil surface</tissue>
    </source>
</reference>
<dbReference type="AlphaFoldDB" id="A0A0A9BGP1"/>
<accession>A0A0A9BGP1</accession>
<reference evidence="1" key="1">
    <citation type="submission" date="2014-09" db="EMBL/GenBank/DDBJ databases">
        <authorList>
            <person name="Magalhaes I.L.F."/>
            <person name="Oliveira U."/>
            <person name="Santos F.R."/>
            <person name="Vidigal T.H.D.A."/>
            <person name="Brescovit A.D."/>
            <person name="Santos A.J."/>
        </authorList>
    </citation>
    <scope>NUCLEOTIDE SEQUENCE</scope>
    <source>
        <tissue evidence="1">Shoot tissue taken approximately 20 cm above the soil surface</tissue>
    </source>
</reference>